<dbReference type="PANTHER" id="PTHR21367">
    <property type="entry name" value="ARGININE-TRNA-PROTEIN TRANSFERASE 1"/>
    <property type="match status" value="1"/>
</dbReference>
<dbReference type="SUPFAM" id="SSF55729">
    <property type="entry name" value="Acyl-CoA N-acyltransferases (Nat)"/>
    <property type="match status" value="1"/>
</dbReference>
<dbReference type="PANTHER" id="PTHR21367:SF1">
    <property type="entry name" value="ARGINYL-TRNA--PROTEIN TRANSFERASE 1"/>
    <property type="match status" value="1"/>
</dbReference>
<dbReference type="Pfam" id="PF04376">
    <property type="entry name" value="ATE_N"/>
    <property type="match status" value="1"/>
</dbReference>
<dbReference type="KEGG" id="psd:DSC_06155"/>
<dbReference type="RefSeq" id="WP_014160059.1">
    <property type="nucleotide sequence ID" value="NC_016147.2"/>
</dbReference>
<evidence type="ECO:0000256" key="2">
    <source>
        <dbReference type="ARBA" id="ARBA00022679"/>
    </source>
</evidence>
<dbReference type="InterPro" id="IPR007472">
    <property type="entry name" value="N-end_Aminoacyl_Trfase_C"/>
</dbReference>
<dbReference type="NCBIfam" id="NF002341">
    <property type="entry name" value="PRK01305.1-1"/>
    <property type="match status" value="1"/>
</dbReference>
<dbReference type="GO" id="GO:0005737">
    <property type="term" value="C:cytoplasm"/>
    <property type="evidence" value="ECO:0007669"/>
    <property type="project" value="UniProtKB-SubCell"/>
</dbReference>
<dbReference type="PIRSF" id="PIRSF037208">
    <property type="entry name" value="ATE_pro_prd"/>
    <property type="match status" value="1"/>
</dbReference>
<dbReference type="InterPro" id="IPR030700">
    <property type="entry name" value="N-end_Aminoacyl_Trfase"/>
</dbReference>
<dbReference type="GO" id="GO:0071596">
    <property type="term" value="P:ubiquitin-dependent protein catabolic process via the N-end rule pathway"/>
    <property type="evidence" value="ECO:0007669"/>
    <property type="project" value="InterPro"/>
</dbReference>
<proteinExistence type="inferred from homology"/>
<sequence length="244" mass="28384">MKTDAFPPREDVRLFHTGEHPCGYWSDRIARDLVLDPRDPRLPAFYPTALSWGFRRSGDLVYRPHCRGCRACVPVRIPVSHFTPDRSQRRCAARNAQVEARVAPAERSEEHLALYRRYLTSRHVGGGMDDHGASEFQQFLIGRWSQTRFLELREDGRLIAVAVTDLVPNALSAVYTFFDPDLTARSLGTLAILRQVEWARRDHHQYLYLGYWINGHRKMEYKRRFKPLEAFDGRSWDDIEKVVG</sequence>
<evidence type="ECO:0000313" key="7">
    <source>
        <dbReference type="EMBL" id="AER55882.1"/>
    </source>
</evidence>
<comment type="subcellular location">
    <subcellularLocation>
        <location evidence="4">Cytoplasm</location>
    </subcellularLocation>
</comment>
<reference evidence="7 8" key="1">
    <citation type="journal article" date="2012" name="J. Bacteriol.">
        <title>Complete Genome Sequence of the BTEX-Degrading Bacterium Pseudoxanthomonas spadix BD-a59.</title>
        <authorList>
            <person name="Lee S.H."/>
            <person name="Jin H.M."/>
            <person name="Lee H.J."/>
            <person name="Kim J.M."/>
            <person name="Jeon C.O."/>
        </authorList>
    </citation>
    <scope>NUCLEOTIDE SEQUENCE [LARGE SCALE GENOMIC DNA]</scope>
    <source>
        <strain evidence="7 8">BD-a59</strain>
    </source>
</reference>
<comment type="function">
    <text evidence="4">Functions in the N-end rule pathway of protein degradation where it conjugates Leu from its aminoacyl-tRNA to the N-termini of proteins containing an N-terminal aspartate or glutamate.</text>
</comment>
<dbReference type="eggNOG" id="COG2935">
    <property type="taxonomic scope" value="Bacteria"/>
</dbReference>
<keyword evidence="2 4" id="KW-0808">Transferase</keyword>
<gene>
    <name evidence="4" type="primary">bpt</name>
    <name evidence="7" type="ordered locus">DSC_06155</name>
</gene>
<dbReference type="EMBL" id="CP003093">
    <property type="protein sequence ID" value="AER55882.1"/>
    <property type="molecule type" value="Genomic_DNA"/>
</dbReference>
<evidence type="ECO:0000256" key="1">
    <source>
        <dbReference type="ARBA" id="ARBA00022490"/>
    </source>
</evidence>
<keyword evidence="8" id="KW-1185">Reference proteome</keyword>
<dbReference type="NCBIfam" id="NF002342">
    <property type="entry name" value="PRK01305.1-3"/>
    <property type="match status" value="1"/>
</dbReference>
<feature type="domain" description="N-end aminoacyl transferase N-terminal" evidence="5">
    <location>
        <begin position="20"/>
        <end position="90"/>
    </location>
</feature>
<name>G7UR71_PSEUP</name>
<dbReference type="HOGENOM" id="CLU_077607_0_0_6"/>
<comment type="catalytic activity">
    <reaction evidence="4">
        <text>N-terminal L-aspartyl-[protein] + L-leucyl-tRNA(Leu) = N-terminal L-leucyl-L-aspartyl-[protein] + tRNA(Leu) + H(+)</text>
        <dbReference type="Rhea" id="RHEA:50420"/>
        <dbReference type="Rhea" id="RHEA-COMP:9613"/>
        <dbReference type="Rhea" id="RHEA-COMP:9622"/>
        <dbReference type="Rhea" id="RHEA-COMP:12669"/>
        <dbReference type="Rhea" id="RHEA-COMP:12674"/>
        <dbReference type="ChEBI" id="CHEBI:15378"/>
        <dbReference type="ChEBI" id="CHEBI:64720"/>
        <dbReference type="ChEBI" id="CHEBI:78442"/>
        <dbReference type="ChEBI" id="CHEBI:78494"/>
        <dbReference type="ChEBI" id="CHEBI:133042"/>
        <dbReference type="EC" id="2.3.2.29"/>
    </reaction>
</comment>
<dbReference type="EC" id="2.3.2.29" evidence="4"/>
<dbReference type="HAMAP" id="MF_00689">
    <property type="entry name" value="Bpt"/>
    <property type="match status" value="1"/>
</dbReference>
<evidence type="ECO:0000259" key="5">
    <source>
        <dbReference type="Pfam" id="PF04376"/>
    </source>
</evidence>
<protein>
    <recommendedName>
        <fullName evidence="4">Aspartate/glutamate leucyltransferase</fullName>
        <ecNumber evidence="4">2.3.2.29</ecNumber>
    </recommendedName>
</protein>
<dbReference type="InterPro" id="IPR016181">
    <property type="entry name" value="Acyl_CoA_acyltransferase"/>
</dbReference>
<evidence type="ECO:0000259" key="6">
    <source>
        <dbReference type="Pfam" id="PF04377"/>
    </source>
</evidence>
<organism evidence="7 8">
    <name type="scientific">Pseudoxanthomonas spadix (strain BD-a59)</name>
    <dbReference type="NCBI Taxonomy" id="1045855"/>
    <lineage>
        <taxon>Bacteria</taxon>
        <taxon>Pseudomonadati</taxon>
        <taxon>Pseudomonadota</taxon>
        <taxon>Gammaproteobacteria</taxon>
        <taxon>Lysobacterales</taxon>
        <taxon>Lysobacteraceae</taxon>
        <taxon>Pseudoxanthomonas</taxon>
    </lineage>
</organism>
<dbReference type="AlphaFoldDB" id="G7UR71"/>
<comment type="similarity">
    <text evidence="4">Belongs to the R-transferase family. Bpt subfamily.</text>
</comment>
<dbReference type="OrthoDB" id="9782022at2"/>
<dbReference type="STRING" id="1045855.DSC_06155"/>
<evidence type="ECO:0000256" key="3">
    <source>
        <dbReference type="ARBA" id="ARBA00023315"/>
    </source>
</evidence>
<dbReference type="NCBIfam" id="NF002346">
    <property type="entry name" value="PRK01305.2-3"/>
    <property type="match status" value="1"/>
</dbReference>
<evidence type="ECO:0000256" key="4">
    <source>
        <dbReference type="HAMAP-Rule" id="MF_00689"/>
    </source>
</evidence>
<keyword evidence="3 4" id="KW-0012">Acyltransferase</keyword>
<feature type="domain" description="N-end rule aminoacyl transferase C-terminal" evidence="6">
    <location>
        <begin position="110"/>
        <end position="231"/>
    </location>
</feature>
<dbReference type="InterPro" id="IPR017138">
    <property type="entry name" value="Asp_Glu_LeuTrfase"/>
</dbReference>
<evidence type="ECO:0000313" key="8">
    <source>
        <dbReference type="Proteomes" id="UP000005870"/>
    </source>
</evidence>
<comment type="catalytic activity">
    <reaction evidence="4">
        <text>N-terminal L-glutamyl-[protein] + L-leucyl-tRNA(Leu) = N-terminal L-leucyl-L-glutamyl-[protein] + tRNA(Leu) + H(+)</text>
        <dbReference type="Rhea" id="RHEA:50412"/>
        <dbReference type="Rhea" id="RHEA-COMP:9613"/>
        <dbReference type="Rhea" id="RHEA-COMP:9622"/>
        <dbReference type="Rhea" id="RHEA-COMP:12664"/>
        <dbReference type="Rhea" id="RHEA-COMP:12668"/>
        <dbReference type="ChEBI" id="CHEBI:15378"/>
        <dbReference type="ChEBI" id="CHEBI:64721"/>
        <dbReference type="ChEBI" id="CHEBI:78442"/>
        <dbReference type="ChEBI" id="CHEBI:78494"/>
        <dbReference type="ChEBI" id="CHEBI:133041"/>
        <dbReference type="EC" id="2.3.2.29"/>
    </reaction>
</comment>
<accession>G7UR71</accession>
<dbReference type="GO" id="GO:0004057">
    <property type="term" value="F:arginyl-tRNA--protein transferase activity"/>
    <property type="evidence" value="ECO:0007669"/>
    <property type="project" value="InterPro"/>
</dbReference>
<keyword evidence="1 4" id="KW-0963">Cytoplasm</keyword>
<dbReference type="GO" id="GO:0008914">
    <property type="term" value="F:leucyl-tRNA--protein transferase activity"/>
    <property type="evidence" value="ECO:0007669"/>
    <property type="project" value="UniProtKB-UniRule"/>
</dbReference>
<dbReference type="Pfam" id="PF04377">
    <property type="entry name" value="ATE_C"/>
    <property type="match status" value="1"/>
</dbReference>
<dbReference type="Proteomes" id="UP000005870">
    <property type="component" value="Chromosome"/>
</dbReference>
<dbReference type="InterPro" id="IPR007471">
    <property type="entry name" value="N-end_Aminoacyl_Trfase_N"/>
</dbReference>